<protein>
    <submittedName>
        <fullName evidence="2">Uncharacterized protein</fullName>
    </submittedName>
</protein>
<feature type="region of interest" description="Disordered" evidence="1">
    <location>
        <begin position="238"/>
        <end position="314"/>
    </location>
</feature>
<proteinExistence type="predicted"/>
<dbReference type="EMBL" id="BEGY01000085">
    <property type="protein sequence ID" value="GAX82756.1"/>
    <property type="molecule type" value="Genomic_DNA"/>
</dbReference>
<dbReference type="Proteomes" id="UP000232323">
    <property type="component" value="Unassembled WGS sequence"/>
</dbReference>
<organism evidence="2 3">
    <name type="scientific">Chlamydomonas eustigma</name>
    <dbReference type="NCBI Taxonomy" id="1157962"/>
    <lineage>
        <taxon>Eukaryota</taxon>
        <taxon>Viridiplantae</taxon>
        <taxon>Chlorophyta</taxon>
        <taxon>core chlorophytes</taxon>
        <taxon>Chlorophyceae</taxon>
        <taxon>CS clade</taxon>
        <taxon>Chlamydomonadales</taxon>
        <taxon>Chlamydomonadaceae</taxon>
        <taxon>Chlamydomonas</taxon>
    </lineage>
</organism>
<accession>A0A250XIC1</accession>
<feature type="compositionally biased region" description="Basic and acidic residues" evidence="1">
    <location>
        <begin position="280"/>
        <end position="295"/>
    </location>
</feature>
<dbReference type="OrthoDB" id="538984at2759"/>
<evidence type="ECO:0000313" key="2">
    <source>
        <dbReference type="EMBL" id="GAX82756.1"/>
    </source>
</evidence>
<comment type="caution">
    <text evidence="2">The sequence shown here is derived from an EMBL/GenBank/DDBJ whole genome shotgun (WGS) entry which is preliminary data.</text>
</comment>
<feature type="compositionally biased region" description="Basic residues" evidence="1">
    <location>
        <begin position="238"/>
        <end position="250"/>
    </location>
</feature>
<sequence length="314" mass="35091">MVHIPFLNIEVPEVKLALLIPELVINAVRLCTSILDTVMYATHPVCEEDRKEYVELVLTSFPREFKKVFKRGLEGRHKNEDQLSSEMEDAAFDYYRRMIRTAVEGATDEDLEDVTAYNLGLDKPSIQEYVQDLYYDDIYASGNDVPLEAQLYGEDFGGDQDTIVASMEEAAQLQLYHAQKAALEREEQVLLERRRLRTPRKQSLGTAANAGVGLALGMAAVKGARFLFVKILSLRRPKAKKTKKPARATHVKAVAGPTIAHAESGTVKPDTKTVPTRPTTRSEAKSTEKKGKDEEPTQAGTQGKSRVRTATRKR</sequence>
<dbReference type="AlphaFoldDB" id="A0A250XIC1"/>
<evidence type="ECO:0000256" key="1">
    <source>
        <dbReference type="SAM" id="MobiDB-lite"/>
    </source>
</evidence>
<gene>
    <name evidence="2" type="ORF">CEUSTIGMA_g10182.t1</name>
</gene>
<evidence type="ECO:0000313" key="3">
    <source>
        <dbReference type="Proteomes" id="UP000232323"/>
    </source>
</evidence>
<keyword evidence="3" id="KW-1185">Reference proteome</keyword>
<feature type="compositionally biased region" description="Basic residues" evidence="1">
    <location>
        <begin position="305"/>
        <end position="314"/>
    </location>
</feature>
<name>A0A250XIC1_9CHLO</name>
<reference evidence="2 3" key="1">
    <citation type="submission" date="2017-08" db="EMBL/GenBank/DDBJ databases">
        <title>Acidophilic green algal genome provides insights into adaptation to an acidic environment.</title>
        <authorList>
            <person name="Hirooka S."/>
            <person name="Hirose Y."/>
            <person name="Kanesaki Y."/>
            <person name="Higuchi S."/>
            <person name="Fujiwara T."/>
            <person name="Onuma R."/>
            <person name="Era A."/>
            <person name="Ohbayashi R."/>
            <person name="Uzuka A."/>
            <person name="Nozaki H."/>
            <person name="Yoshikawa H."/>
            <person name="Miyagishima S.Y."/>
        </authorList>
    </citation>
    <scope>NUCLEOTIDE SEQUENCE [LARGE SCALE GENOMIC DNA]</scope>
    <source>
        <strain evidence="2 3">NIES-2499</strain>
    </source>
</reference>